<evidence type="ECO:0000259" key="2">
    <source>
        <dbReference type="Pfam" id="PF14607"/>
    </source>
</evidence>
<keyword evidence="4" id="KW-1185">Reference proteome</keyword>
<feature type="domain" description="SGNH hydrolase-type esterase N-terminal" evidence="2">
    <location>
        <begin position="30"/>
        <end position="170"/>
    </location>
</feature>
<protein>
    <submittedName>
        <fullName evidence="3">Hydrolase</fullName>
    </submittedName>
</protein>
<dbReference type="InterPro" id="IPR013830">
    <property type="entry name" value="SGNH_hydro"/>
</dbReference>
<gene>
    <name evidence="3" type="ORF">DDR33_22770</name>
</gene>
<accession>A0A2U2PAA3</accession>
<dbReference type="InterPro" id="IPR036514">
    <property type="entry name" value="SGNH_hydro_sf"/>
</dbReference>
<evidence type="ECO:0000259" key="1">
    <source>
        <dbReference type="Pfam" id="PF14606"/>
    </source>
</evidence>
<dbReference type="PANTHER" id="PTHR30383:SF29">
    <property type="entry name" value="SGNH HYDROLASE-TYPE ESTERASE DOMAIN-CONTAINING PROTEIN"/>
    <property type="match status" value="1"/>
</dbReference>
<dbReference type="InterPro" id="IPR032740">
    <property type="entry name" value="GxDLY"/>
</dbReference>
<dbReference type="PANTHER" id="PTHR30383">
    <property type="entry name" value="THIOESTERASE 1/PROTEASE 1/LYSOPHOSPHOLIPASE L1"/>
    <property type="match status" value="1"/>
</dbReference>
<evidence type="ECO:0000313" key="4">
    <source>
        <dbReference type="Proteomes" id="UP000245647"/>
    </source>
</evidence>
<feature type="domain" description="SGNH hydrolase-type esterase" evidence="1">
    <location>
        <begin position="180"/>
        <end position="354"/>
    </location>
</feature>
<dbReference type="Pfam" id="PF14607">
    <property type="entry name" value="GxDLY"/>
    <property type="match status" value="1"/>
</dbReference>
<dbReference type="Gene3D" id="3.40.50.1110">
    <property type="entry name" value="SGNH hydrolase"/>
    <property type="match status" value="1"/>
</dbReference>
<dbReference type="AlphaFoldDB" id="A0A2U2PAA3"/>
<proteinExistence type="predicted"/>
<keyword evidence="3" id="KW-0378">Hydrolase</keyword>
<dbReference type="RefSeq" id="WP_109418109.1">
    <property type="nucleotide sequence ID" value="NZ_QEAS01000027.1"/>
</dbReference>
<dbReference type="OrthoDB" id="5624617at2"/>
<dbReference type="Proteomes" id="UP000245647">
    <property type="component" value="Unassembled WGS sequence"/>
</dbReference>
<evidence type="ECO:0000313" key="3">
    <source>
        <dbReference type="EMBL" id="PWG78303.1"/>
    </source>
</evidence>
<dbReference type="Pfam" id="PF14606">
    <property type="entry name" value="Lipase_GDSL_3"/>
    <property type="match status" value="1"/>
</dbReference>
<reference evidence="3 4" key="1">
    <citation type="submission" date="2018-04" db="EMBL/GenBank/DDBJ databases">
        <title>Pedobacter chongqingensis sp. nov., isolated from a rottenly hemp rope.</title>
        <authorList>
            <person name="Cai Y."/>
        </authorList>
    </citation>
    <scope>NUCLEOTIDE SEQUENCE [LARGE SCALE GENOMIC DNA]</scope>
    <source>
        <strain evidence="3 4">FJ4-8</strain>
    </source>
</reference>
<dbReference type="InterPro" id="IPR051532">
    <property type="entry name" value="Ester_Hydrolysis_Enzymes"/>
</dbReference>
<sequence length="363" mass="39961">MAKSLSFSLIICFIFGLVPGIWAQQQSPLTFTDARKLTLIGKAWNDGPFYHRLDTAAYPAIPRNVKYLATNSAGLAISFKTNSSKITAKWCTSRRVPGDNMTGIAFEGMDLYIRRDQRWQYAGVARPKTHDCSDAVIVEQMASGEKTCLLFLPTYDETISLEIGVDSGATLVPGGNPFRKNILVYGSSIVQGASASRPGLAYPARISRETGYNFINLGFSGNGKMEPEVANMIAPLPMDAFILDCVPNPSAEEVLARTANLVNTIRKFHPKVPIIAIESVAREKGNFDQDVAARVAQKNGYFKQEIEKLQKRDSNLYLISADGLLGDDQEGTTDGIHPNDLGFDRMLQKIRPVILKIFARYGI</sequence>
<dbReference type="Gene3D" id="2.60.120.260">
    <property type="entry name" value="Galactose-binding domain-like"/>
    <property type="match status" value="1"/>
</dbReference>
<dbReference type="SUPFAM" id="SSF52266">
    <property type="entry name" value="SGNH hydrolase"/>
    <property type="match status" value="1"/>
</dbReference>
<name>A0A2U2PAA3_9SPHI</name>
<dbReference type="EMBL" id="QEAS01000027">
    <property type="protein sequence ID" value="PWG78303.1"/>
    <property type="molecule type" value="Genomic_DNA"/>
</dbReference>
<comment type="caution">
    <text evidence="3">The sequence shown here is derived from an EMBL/GenBank/DDBJ whole genome shotgun (WGS) entry which is preliminary data.</text>
</comment>
<organism evidence="3 4">
    <name type="scientific">Pararcticibacter amylolyticus</name>
    <dbReference type="NCBI Taxonomy" id="2173175"/>
    <lineage>
        <taxon>Bacteria</taxon>
        <taxon>Pseudomonadati</taxon>
        <taxon>Bacteroidota</taxon>
        <taxon>Sphingobacteriia</taxon>
        <taxon>Sphingobacteriales</taxon>
        <taxon>Sphingobacteriaceae</taxon>
        <taxon>Pararcticibacter</taxon>
    </lineage>
</organism>
<dbReference type="GO" id="GO:0016788">
    <property type="term" value="F:hydrolase activity, acting on ester bonds"/>
    <property type="evidence" value="ECO:0007669"/>
    <property type="project" value="UniProtKB-ARBA"/>
</dbReference>